<gene>
    <name evidence="2" type="ORF">BpHYR1_031503</name>
</gene>
<evidence type="ECO:0000313" key="2">
    <source>
        <dbReference type="EMBL" id="RNA41965.1"/>
    </source>
</evidence>
<comment type="caution">
    <text evidence="2">The sequence shown here is derived from an EMBL/GenBank/DDBJ whole genome shotgun (WGS) entry which is preliminary data.</text>
</comment>
<feature type="domain" description="CCZ1/INTU/HSP4 first Longin" evidence="1">
    <location>
        <begin position="2"/>
        <end position="110"/>
    </location>
</feature>
<dbReference type="Pfam" id="PF19031">
    <property type="entry name" value="Intu_longin_1"/>
    <property type="match status" value="1"/>
</dbReference>
<evidence type="ECO:0000259" key="1">
    <source>
        <dbReference type="Pfam" id="PF19031"/>
    </source>
</evidence>
<feature type="non-terminal residue" evidence="2">
    <location>
        <position position="161"/>
    </location>
</feature>
<protein>
    <recommendedName>
        <fullName evidence="1">CCZ1/INTU/HSP4 first Longin domain-containing protein</fullName>
    </recommendedName>
</protein>
<dbReference type="Proteomes" id="UP000276133">
    <property type="component" value="Unassembled WGS sequence"/>
</dbReference>
<dbReference type="OrthoDB" id="16754at2759"/>
<sequence length="161" mass="18707">MYFVFIYDNKYMKSDRDFFGDAIISFYPNEKKESNVFLLGQLIGAIEFFKGLVPTSNVEQFSLDKLIFCLRPLNQQFLMVIASDQIALNSELLLEKKLAILFNLIKMVNGPISAKDRTDEDNYNKFKHQINEITTICCESLFNTKNIAFDSYYSFVSKNLQ</sequence>
<dbReference type="EMBL" id="REGN01000430">
    <property type="protein sequence ID" value="RNA41965.1"/>
    <property type="molecule type" value="Genomic_DNA"/>
</dbReference>
<evidence type="ECO:0000313" key="3">
    <source>
        <dbReference type="Proteomes" id="UP000276133"/>
    </source>
</evidence>
<dbReference type="AlphaFoldDB" id="A0A3M7T1Z8"/>
<dbReference type="GO" id="GO:0016192">
    <property type="term" value="P:vesicle-mediated transport"/>
    <property type="evidence" value="ECO:0007669"/>
    <property type="project" value="InterPro"/>
</dbReference>
<reference evidence="2 3" key="1">
    <citation type="journal article" date="2018" name="Sci. Rep.">
        <title>Genomic signatures of local adaptation to the degree of environmental predictability in rotifers.</title>
        <authorList>
            <person name="Franch-Gras L."/>
            <person name="Hahn C."/>
            <person name="Garcia-Roger E.M."/>
            <person name="Carmona M.J."/>
            <person name="Serra M."/>
            <person name="Gomez A."/>
        </authorList>
    </citation>
    <scope>NUCLEOTIDE SEQUENCE [LARGE SCALE GENOMIC DNA]</scope>
    <source>
        <strain evidence="2">HYR1</strain>
    </source>
</reference>
<organism evidence="2 3">
    <name type="scientific">Brachionus plicatilis</name>
    <name type="common">Marine rotifer</name>
    <name type="synonym">Brachionus muelleri</name>
    <dbReference type="NCBI Taxonomy" id="10195"/>
    <lineage>
        <taxon>Eukaryota</taxon>
        <taxon>Metazoa</taxon>
        <taxon>Spiralia</taxon>
        <taxon>Gnathifera</taxon>
        <taxon>Rotifera</taxon>
        <taxon>Eurotatoria</taxon>
        <taxon>Monogononta</taxon>
        <taxon>Pseudotrocha</taxon>
        <taxon>Ploima</taxon>
        <taxon>Brachionidae</taxon>
        <taxon>Brachionus</taxon>
    </lineage>
</organism>
<dbReference type="InterPro" id="IPR043987">
    <property type="entry name" value="CCZ1/INTU/HSP4_longin_1"/>
</dbReference>
<proteinExistence type="predicted"/>
<keyword evidence="3" id="KW-1185">Reference proteome</keyword>
<name>A0A3M7T1Z8_BRAPC</name>
<accession>A0A3M7T1Z8</accession>